<organism evidence="3">
    <name type="scientific">Leptosphaeria maculans (strain JN3 / isolate v23.1.3 / race Av1-4-5-6-7-8)</name>
    <name type="common">Blackleg fungus</name>
    <name type="synonym">Phoma lingam</name>
    <dbReference type="NCBI Taxonomy" id="985895"/>
    <lineage>
        <taxon>Eukaryota</taxon>
        <taxon>Fungi</taxon>
        <taxon>Dikarya</taxon>
        <taxon>Ascomycota</taxon>
        <taxon>Pezizomycotina</taxon>
        <taxon>Dothideomycetes</taxon>
        <taxon>Pleosporomycetidae</taxon>
        <taxon>Pleosporales</taxon>
        <taxon>Pleosporineae</taxon>
        <taxon>Leptosphaeriaceae</taxon>
        <taxon>Plenodomus</taxon>
        <taxon>Plenodomus lingam/Leptosphaeria maculans species complex</taxon>
    </lineage>
</organism>
<gene>
    <name evidence="2" type="ORF">LEMA_P110650.1</name>
</gene>
<dbReference type="eggNOG" id="ENOG502R6N9">
    <property type="taxonomic scope" value="Eukaryota"/>
</dbReference>
<feature type="region of interest" description="Disordered" evidence="1">
    <location>
        <begin position="153"/>
        <end position="175"/>
    </location>
</feature>
<sequence length="464" mass="51718">MHSHFNASRCDDVFAESTMVLNWGAFLPPCDNVTASRELNMTLANGHLLPHLLNYRQAALAGLQWPRNSPPFPPLTSPFSHSFHISVIVPHHSASDIQRAISSTPVSMPATTTQNSLQVPKSRLVGPRHWFQRQLRKTTSRQMLKPECQAPLPIQRPRTAPSVHTGTNASTSPSVQARLLSTKRTPFSTQVQPPLRPPRPEADVMRDINAWLEASTITPCPPLMGGLPYWRTATVPGIRDTNQVQHAIPIIREPDRRRPPTAQSQHIKPFRGRARKVHVQMPSMLRAGSQHLAVRKLDRRSTSMPVLAFSYEQMAQAAPPKLLSRPHSIRDSAIRPSTAHETAAIFDEPTENKTAQFGVPLSTLCGLKSNLDRRINTRFPWTSRSSDSTRPSTASGDRDQEDSMGDLSDAPTYFSGPPPPSYRSRAASPRRLGHVTGTELGKQVDQRVEIPTDHVHCTLREWRL</sequence>
<dbReference type="AlphaFoldDB" id="E4ZXQ1"/>
<dbReference type="Proteomes" id="UP000002668">
    <property type="component" value="Genome"/>
</dbReference>
<dbReference type="GeneID" id="13289707"/>
<proteinExistence type="predicted"/>
<dbReference type="InParanoid" id="E4ZXQ1"/>
<reference evidence="3" key="1">
    <citation type="journal article" date="2011" name="Nat. Commun.">
        <title>Effector diversification within compartments of the Leptosphaeria maculans genome affected by Repeat-Induced Point mutations.</title>
        <authorList>
            <person name="Rouxel T."/>
            <person name="Grandaubert J."/>
            <person name="Hane J.K."/>
            <person name="Hoede C."/>
            <person name="van de Wouw A.P."/>
            <person name="Couloux A."/>
            <person name="Dominguez V."/>
            <person name="Anthouard V."/>
            <person name="Bally P."/>
            <person name="Bourras S."/>
            <person name="Cozijnsen A.J."/>
            <person name="Ciuffetti L.M."/>
            <person name="Degrave A."/>
            <person name="Dilmaghani A."/>
            <person name="Duret L."/>
            <person name="Fudal I."/>
            <person name="Goodwin S.B."/>
            <person name="Gout L."/>
            <person name="Glaser N."/>
            <person name="Linglin J."/>
            <person name="Kema G.H.J."/>
            <person name="Lapalu N."/>
            <person name="Lawrence C.B."/>
            <person name="May K."/>
            <person name="Meyer M."/>
            <person name="Ollivier B."/>
            <person name="Poulain J."/>
            <person name="Schoch C.L."/>
            <person name="Simon A."/>
            <person name="Spatafora J.W."/>
            <person name="Stachowiak A."/>
            <person name="Turgeon B.G."/>
            <person name="Tyler B.M."/>
            <person name="Vincent D."/>
            <person name="Weissenbach J."/>
            <person name="Amselem J."/>
            <person name="Quesneville H."/>
            <person name="Oliver R.P."/>
            <person name="Wincker P."/>
            <person name="Balesdent M.-H."/>
            <person name="Howlett B.J."/>
        </authorList>
    </citation>
    <scope>NUCLEOTIDE SEQUENCE [LARGE SCALE GENOMIC DNA]</scope>
    <source>
        <strain evidence="3">JN3 / isolate v23.1.3 / race Av1-4-5-6-7-8</strain>
    </source>
</reference>
<dbReference type="HOGENOM" id="CLU_589349_0_0_1"/>
<protein>
    <submittedName>
        <fullName evidence="2">Predicted protein</fullName>
    </submittedName>
</protein>
<dbReference type="EMBL" id="FP929128">
    <property type="protein sequence ID" value="CBX96146.1"/>
    <property type="molecule type" value="Genomic_DNA"/>
</dbReference>
<dbReference type="OMA" id="GCIDGMN"/>
<dbReference type="OrthoDB" id="3935253at2759"/>
<feature type="compositionally biased region" description="Polar residues" evidence="1">
    <location>
        <begin position="162"/>
        <end position="175"/>
    </location>
</feature>
<dbReference type="VEuPathDB" id="FungiDB:LEMA_P110650.1"/>
<evidence type="ECO:0000256" key="1">
    <source>
        <dbReference type="SAM" id="MobiDB-lite"/>
    </source>
</evidence>
<evidence type="ECO:0000313" key="3">
    <source>
        <dbReference type="Proteomes" id="UP000002668"/>
    </source>
</evidence>
<evidence type="ECO:0000313" key="2">
    <source>
        <dbReference type="EMBL" id="CBX96146.1"/>
    </source>
</evidence>
<name>E4ZXQ1_LEPMJ</name>
<feature type="region of interest" description="Disordered" evidence="1">
    <location>
        <begin position="378"/>
        <end position="430"/>
    </location>
</feature>
<accession>E4ZXQ1</accession>
<feature type="compositionally biased region" description="Low complexity" evidence="1">
    <location>
        <begin position="382"/>
        <end position="395"/>
    </location>
</feature>
<keyword evidence="3" id="KW-1185">Reference proteome</keyword>